<feature type="transmembrane region" description="Helical" evidence="8">
    <location>
        <begin position="260"/>
        <end position="280"/>
    </location>
</feature>
<evidence type="ECO:0000256" key="7">
    <source>
        <dbReference type="SAM" id="MobiDB-lite"/>
    </source>
</evidence>
<dbReference type="Pfam" id="PF16010">
    <property type="entry name" value="CDH-cyt"/>
    <property type="match status" value="1"/>
</dbReference>
<keyword evidence="9" id="KW-0732">Signal</keyword>
<evidence type="ECO:0000256" key="1">
    <source>
        <dbReference type="ARBA" id="ARBA00004370"/>
    </source>
</evidence>
<dbReference type="PANTHER" id="PTHR47797:SF3">
    <property type="entry name" value="CYTOCHROME B561 DOMAIN-CONTAINING PROTEIN"/>
    <property type="match status" value="1"/>
</dbReference>
<name>A0ABR4HID1_9EURO</name>
<feature type="chain" id="PRO_5047327807" description="Cytochrome b561 domain-containing protein" evidence="9">
    <location>
        <begin position="25"/>
        <end position="467"/>
    </location>
</feature>
<keyword evidence="5 8" id="KW-1133">Transmembrane helix</keyword>
<dbReference type="SMART" id="SM00665">
    <property type="entry name" value="B561"/>
    <property type="match status" value="1"/>
</dbReference>
<evidence type="ECO:0000256" key="8">
    <source>
        <dbReference type="SAM" id="Phobius"/>
    </source>
</evidence>
<feature type="transmembrane region" description="Helical" evidence="8">
    <location>
        <begin position="292"/>
        <end position="313"/>
    </location>
</feature>
<evidence type="ECO:0000313" key="12">
    <source>
        <dbReference type="Proteomes" id="UP001610335"/>
    </source>
</evidence>
<dbReference type="SUPFAM" id="SSF49344">
    <property type="entry name" value="CBD9-like"/>
    <property type="match status" value="1"/>
</dbReference>
<dbReference type="Gene3D" id="1.20.120.1770">
    <property type="match status" value="1"/>
</dbReference>
<feature type="transmembrane region" description="Helical" evidence="8">
    <location>
        <begin position="385"/>
        <end position="409"/>
    </location>
</feature>
<dbReference type="Gene3D" id="2.60.40.1210">
    <property type="entry name" value="Cellobiose dehydrogenase, cytochrome domain"/>
    <property type="match status" value="1"/>
</dbReference>
<feature type="signal peptide" evidence="9">
    <location>
        <begin position="1"/>
        <end position="24"/>
    </location>
</feature>
<keyword evidence="4" id="KW-0249">Electron transport</keyword>
<comment type="subcellular location">
    <subcellularLocation>
        <location evidence="1">Membrane</location>
    </subcellularLocation>
</comment>
<feature type="transmembrane region" description="Helical" evidence="8">
    <location>
        <begin position="360"/>
        <end position="379"/>
    </location>
</feature>
<evidence type="ECO:0000256" key="3">
    <source>
        <dbReference type="ARBA" id="ARBA00022692"/>
    </source>
</evidence>
<feature type="domain" description="Cytochrome b561" evidence="10">
    <location>
        <begin position="260"/>
        <end position="377"/>
    </location>
</feature>
<dbReference type="InterPro" id="IPR015920">
    <property type="entry name" value="Cellobiose_DH-like_cyt"/>
</dbReference>
<dbReference type="Proteomes" id="UP001610335">
    <property type="component" value="Unassembled WGS sequence"/>
</dbReference>
<organism evidence="11 12">
    <name type="scientific">Aspergillus cavernicola</name>
    <dbReference type="NCBI Taxonomy" id="176166"/>
    <lineage>
        <taxon>Eukaryota</taxon>
        <taxon>Fungi</taxon>
        <taxon>Dikarya</taxon>
        <taxon>Ascomycota</taxon>
        <taxon>Pezizomycotina</taxon>
        <taxon>Eurotiomycetes</taxon>
        <taxon>Eurotiomycetidae</taxon>
        <taxon>Eurotiales</taxon>
        <taxon>Aspergillaceae</taxon>
        <taxon>Aspergillus</taxon>
        <taxon>Aspergillus subgen. Nidulantes</taxon>
    </lineage>
</organism>
<evidence type="ECO:0000256" key="2">
    <source>
        <dbReference type="ARBA" id="ARBA00022448"/>
    </source>
</evidence>
<feature type="region of interest" description="Disordered" evidence="7">
    <location>
        <begin position="445"/>
        <end position="467"/>
    </location>
</feature>
<dbReference type="InterPro" id="IPR006593">
    <property type="entry name" value="Cyt_b561/ferric_Rdtase_TM"/>
</dbReference>
<keyword evidence="3 8" id="KW-0812">Transmembrane</keyword>
<dbReference type="CDD" id="cd09630">
    <property type="entry name" value="CDH_like_cytochrome"/>
    <property type="match status" value="1"/>
</dbReference>
<keyword evidence="12" id="KW-1185">Reference proteome</keyword>
<gene>
    <name evidence="11" type="ORF">BDW59DRAFT_17481</name>
</gene>
<accession>A0ABR4HID1</accession>
<keyword evidence="6 8" id="KW-0472">Membrane</keyword>
<dbReference type="CDD" id="cd08760">
    <property type="entry name" value="Cyt_b561_FRRS1_like"/>
    <property type="match status" value="1"/>
</dbReference>
<reference evidence="11 12" key="1">
    <citation type="submission" date="2024-07" db="EMBL/GenBank/DDBJ databases">
        <title>Section-level genome sequencing and comparative genomics of Aspergillus sections Usti and Cavernicolus.</title>
        <authorList>
            <consortium name="Lawrence Berkeley National Laboratory"/>
            <person name="Nybo J.L."/>
            <person name="Vesth T.C."/>
            <person name="Theobald S."/>
            <person name="Frisvad J.C."/>
            <person name="Larsen T.O."/>
            <person name="Kjaerboelling I."/>
            <person name="Rothschild-Mancinelli K."/>
            <person name="Lyhne E.K."/>
            <person name="Kogle M.E."/>
            <person name="Barry K."/>
            <person name="Clum A."/>
            <person name="Na H."/>
            <person name="Ledsgaard L."/>
            <person name="Lin J."/>
            <person name="Lipzen A."/>
            <person name="Kuo A."/>
            <person name="Riley R."/>
            <person name="Mondo S."/>
            <person name="LaButti K."/>
            <person name="Haridas S."/>
            <person name="Pangalinan J."/>
            <person name="Salamov A.A."/>
            <person name="Simmons B.A."/>
            <person name="Magnuson J.K."/>
            <person name="Chen J."/>
            <person name="Drula E."/>
            <person name="Henrissat B."/>
            <person name="Wiebenga A."/>
            <person name="Lubbers R.J."/>
            <person name="Gomes A.C."/>
            <person name="Makela M.R."/>
            <person name="Stajich J."/>
            <person name="Grigoriev I.V."/>
            <person name="Mortensen U.H."/>
            <person name="De vries R.P."/>
            <person name="Baker S.E."/>
            <person name="Andersen M.R."/>
        </authorList>
    </citation>
    <scope>NUCLEOTIDE SEQUENCE [LARGE SCALE GENOMIC DNA]</scope>
    <source>
        <strain evidence="11 12">CBS 600.67</strain>
    </source>
</reference>
<evidence type="ECO:0000256" key="6">
    <source>
        <dbReference type="ARBA" id="ARBA00023136"/>
    </source>
</evidence>
<dbReference type="EMBL" id="JBFXLS010000118">
    <property type="protein sequence ID" value="KAL2814904.1"/>
    <property type="molecule type" value="Genomic_DNA"/>
</dbReference>
<proteinExistence type="predicted"/>
<evidence type="ECO:0000256" key="9">
    <source>
        <dbReference type="SAM" id="SignalP"/>
    </source>
</evidence>
<evidence type="ECO:0000256" key="5">
    <source>
        <dbReference type="ARBA" id="ARBA00022989"/>
    </source>
</evidence>
<dbReference type="Pfam" id="PF03188">
    <property type="entry name" value="Cytochrom_B561"/>
    <property type="match status" value="1"/>
</dbReference>
<feature type="transmembrane region" description="Helical" evidence="8">
    <location>
        <begin position="319"/>
        <end position="339"/>
    </location>
</feature>
<dbReference type="PANTHER" id="PTHR47797">
    <property type="entry name" value="DEHYDROGENASE, PUTATIVE (AFU_ORTHOLOGUE AFUA_8G05805)-RELATED"/>
    <property type="match status" value="1"/>
</dbReference>
<evidence type="ECO:0000259" key="10">
    <source>
        <dbReference type="SMART" id="SM00665"/>
    </source>
</evidence>
<keyword evidence="2" id="KW-0813">Transport</keyword>
<sequence length="467" mass="51813">MRLFLVPCLSTVTLFLLLAFGAVGEPVQYCRFGHRNQDDTVDFCLGITTHYNASSGEHDMYMSMEVTRSSALGWTAIGTGSRMAGSLMFIIYGDPFSSEHESPTVSIRTIDGHHQPRLLSQGDMGGADLRLLQADWVLVGATGVEKSQRHWGSIAKAAVVCYSCGQWTGTPISADATAQPWIWAWNDHQEFDAYSNDVHLKVHGYHPGSGGWGRFYVDMARSTSKYTSPPSLPPIRHGVSALGASDIPGGWSWMGPIGHIHGLLMSTAFLVLFPVGVFAMRSGSQRALQYHWILQLLASVFVLIGMALGLIRAHSLDSFHHWIGIIVAGCSLIQIVLGWRHHVLFVRIQLRQWASHGHIWLGRAVLLLGWTNVITGLLLSGYGWLWLAVAICSILVDALGLVGWVWYAARRLKQREIRPDWEEDSSLYTLQPTRDDYFAVAAEEDESEFRSSGDNSETVIIHKKNTE</sequence>
<protein>
    <recommendedName>
        <fullName evidence="10">Cytochrome b561 domain-containing protein</fullName>
    </recommendedName>
</protein>
<evidence type="ECO:0000313" key="11">
    <source>
        <dbReference type="EMBL" id="KAL2814904.1"/>
    </source>
</evidence>
<evidence type="ECO:0000256" key="4">
    <source>
        <dbReference type="ARBA" id="ARBA00022982"/>
    </source>
</evidence>
<comment type="caution">
    <text evidence="11">The sequence shown here is derived from an EMBL/GenBank/DDBJ whole genome shotgun (WGS) entry which is preliminary data.</text>
</comment>